<evidence type="ECO:0000313" key="3">
    <source>
        <dbReference type="Proteomes" id="UP000318307"/>
    </source>
</evidence>
<dbReference type="RefSeq" id="WP_144681729.1">
    <property type="nucleotide sequence ID" value="NZ_VLLC01000002.1"/>
</dbReference>
<comment type="caution">
    <text evidence="2">The sequence shown here is derived from an EMBL/GenBank/DDBJ whole genome shotgun (WGS) entry which is preliminary data.</text>
</comment>
<evidence type="ECO:0000256" key="1">
    <source>
        <dbReference type="SAM" id="SignalP"/>
    </source>
</evidence>
<dbReference type="Proteomes" id="UP000318307">
    <property type="component" value="Unassembled WGS sequence"/>
</dbReference>
<keyword evidence="3" id="KW-1185">Reference proteome</keyword>
<feature type="signal peptide" evidence="1">
    <location>
        <begin position="1"/>
        <end position="25"/>
    </location>
</feature>
<accession>A0A562S5X2</accession>
<keyword evidence="1" id="KW-0732">Signal</keyword>
<name>A0A562S5X2_9BACT</name>
<protein>
    <recommendedName>
        <fullName evidence="4">Formylmethanofuran dehydrogenase subunit E</fullName>
    </recommendedName>
</protein>
<dbReference type="OrthoDB" id="5470827at2"/>
<reference evidence="2 3" key="1">
    <citation type="submission" date="2019-07" db="EMBL/GenBank/DDBJ databases">
        <title>Genome sequencing of 100 strains of the haloalkaliphilic chemolithoautotrophic sulfur-oxidizing bacterium Thioalkalivibrio.</title>
        <authorList>
            <person name="Muyzer G."/>
        </authorList>
    </citation>
    <scope>NUCLEOTIDE SEQUENCE [LARGE SCALE GENOMIC DNA]</scope>
    <source>
        <strain evidence="2 3">ASO4-4</strain>
    </source>
</reference>
<gene>
    <name evidence="2" type="ORF">LZ24_00362</name>
</gene>
<feature type="chain" id="PRO_5021929459" description="Formylmethanofuran dehydrogenase subunit E" evidence="1">
    <location>
        <begin position="26"/>
        <end position="229"/>
    </location>
</feature>
<dbReference type="EMBL" id="VLLC01000002">
    <property type="protein sequence ID" value="TWI76741.1"/>
    <property type="molecule type" value="Genomic_DNA"/>
</dbReference>
<dbReference type="AlphaFoldDB" id="A0A562S5X2"/>
<organism evidence="2 3">
    <name type="scientific">Desulfobotulus alkaliphilus</name>
    <dbReference type="NCBI Taxonomy" id="622671"/>
    <lineage>
        <taxon>Bacteria</taxon>
        <taxon>Pseudomonadati</taxon>
        <taxon>Thermodesulfobacteriota</taxon>
        <taxon>Desulfobacteria</taxon>
        <taxon>Desulfobacterales</taxon>
        <taxon>Desulfobacteraceae</taxon>
        <taxon>Desulfobotulus</taxon>
    </lineage>
</organism>
<evidence type="ECO:0008006" key="4">
    <source>
        <dbReference type="Google" id="ProtNLM"/>
    </source>
</evidence>
<evidence type="ECO:0000313" key="2">
    <source>
        <dbReference type="EMBL" id="TWI76741.1"/>
    </source>
</evidence>
<sequence length="229" mass="26015">MKSGFKKAMVLSCMICMFLTPGLGASEQKHPESIRKLPPITAMQKGEARIIHLTDIYGHYNTSCAGTLMSFIGIRYGMESLFGEDTPDLDDMLILTLAGGGPLDTLDYILKGGDPADRTWPPPGIAGDFDHYIFHFFRKSTLEGITISLRQDAWPADWFELREKYKNETITEAEEKKRRENRRSVVQAFSTKNPADLYDSSGVYTFIPWGSMTEGEMKRNIRNQRRQNM</sequence>
<proteinExistence type="predicted"/>